<name>A0ABU1FHT3_9MICO</name>
<comment type="similarity">
    <text evidence="1">Belongs to the carbohydrate kinase PfkB family.</text>
</comment>
<protein>
    <submittedName>
        <fullName evidence="8">PfkB family carbohydrate kinase</fullName>
    </submittedName>
</protein>
<evidence type="ECO:0000256" key="5">
    <source>
        <dbReference type="ARBA" id="ARBA00022840"/>
    </source>
</evidence>
<evidence type="ECO:0000256" key="6">
    <source>
        <dbReference type="PIRNR" id="PIRNR000535"/>
    </source>
</evidence>
<sequence length="326" mass="34328">MTDVLIFAPAPLLTVTLEGDHPGGDLHVHSGGQGVWQARMLRTLGRTVTIVGSFTGESGRVVQHLLGDEGIEVHPVVRTGRGPAYVHDRRTGRRTVVAELAGDPLSRHDLDELYAAVLREAMAARIVILSGPADEGILPDDVYRRLAADLRAEGVPVVVDLAGARLEAALAGGVTLAKVSDAELREALEIRGDSVDEVVAAGRRLRDAGARSVVITRAGEPLVLIDGEHARLVHVPRMQEVDPNGAGDSLLAAVVSALAEDRPLLEAIALGAAAGALNVTRHGLGTGDPEAIHRLRARVTIEEVGDDDAQVVTPDQLAARAEVDDR</sequence>
<comment type="caution">
    <text evidence="8">The sequence shown here is derived from an EMBL/GenBank/DDBJ whole genome shotgun (WGS) entry which is preliminary data.</text>
</comment>
<dbReference type="PIRSF" id="PIRSF000535">
    <property type="entry name" value="1PFK/6PFK/LacC"/>
    <property type="match status" value="1"/>
</dbReference>
<dbReference type="InterPro" id="IPR011611">
    <property type="entry name" value="PfkB_dom"/>
</dbReference>
<evidence type="ECO:0000259" key="7">
    <source>
        <dbReference type="Pfam" id="PF00294"/>
    </source>
</evidence>
<dbReference type="PANTHER" id="PTHR46566">
    <property type="entry name" value="1-PHOSPHOFRUCTOKINASE-RELATED"/>
    <property type="match status" value="1"/>
</dbReference>
<dbReference type="Pfam" id="PF00294">
    <property type="entry name" value="PfkB"/>
    <property type="match status" value="1"/>
</dbReference>
<dbReference type="GO" id="GO:0016301">
    <property type="term" value="F:kinase activity"/>
    <property type="evidence" value="ECO:0007669"/>
    <property type="project" value="UniProtKB-KW"/>
</dbReference>
<keyword evidence="9" id="KW-1185">Reference proteome</keyword>
<keyword evidence="4 8" id="KW-0418">Kinase</keyword>
<dbReference type="RefSeq" id="WP_310519942.1">
    <property type="nucleotide sequence ID" value="NZ_BAABBS010000003.1"/>
</dbReference>
<evidence type="ECO:0000256" key="2">
    <source>
        <dbReference type="ARBA" id="ARBA00022679"/>
    </source>
</evidence>
<organism evidence="8 9">
    <name type="scientific">Agromyces indicus</name>
    <dbReference type="NCBI Taxonomy" id="758919"/>
    <lineage>
        <taxon>Bacteria</taxon>
        <taxon>Bacillati</taxon>
        <taxon>Actinomycetota</taxon>
        <taxon>Actinomycetes</taxon>
        <taxon>Micrococcales</taxon>
        <taxon>Microbacteriaceae</taxon>
        <taxon>Agromyces</taxon>
    </lineage>
</organism>
<evidence type="ECO:0000313" key="9">
    <source>
        <dbReference type="Proteomes" id="UP001260072"/>
    </source>
</evidence>
<evidence type="ECO:0000256" key="4">
    <source>
        <dbReference type="ARBA" id="ARBA00022777"/>
    </source>
</evidence>
<reference evidence="9" key="1">
    <citation type="submission" date="2023-07" db="EMBL/GenBank/DDBJ databases">
        <title>Description of three actinobacteria isolated from air of manufacturing shop in a pharmaceutical factory.</title>
        <authorList>
            <person name="Zhang D.-F."/>
        </authorList>
    </citation>
    <scope>NUCLEOTIDE SEQUENCE [LARGE SCALE GENOMIC DNA]</scope>
    <source>
        <strain evidence="9">CCTCC AB 2011122</strain>
    </source>
</reference>
<dbReference type="EMBL" id="JAVKGS010000001">
    <property type="protein sequence ID" value="MDR5691318.1"/>
    <property type="molecule type" value="Genomic_DNA"/>
</dbReference>
<dbReference type="PANTHER" id="PTHR46566:SF2">
    <property type="entry name" value="ATP-DEPENDENT 6-PHOSPHOFRUCTOKINASE ISOZYME 2"/>
    <property type="match status" value="1"/>
</dbReference>
<dbReference type="Gene3D" id="3.40.1190.20">
    <property type="match status" value="1"/>
</dbReference>
<feature type="domain" description="Carbohydrate kinase PfkB" evidence="7">
    <location>
        <begin position="21"/>
        <end position="289"/>
    </location>
</feature>
<keyword evidence="5" id="KW-0067">ATP-binding</keyword>
<accession>A0ABU1FHT3</accession>
<keyword evidence="2 6" id="KW-0808">Transferase</keyword>
<dbReference type="SUPFAM" id="SSF53613">
    <property type="entry name" value="Ribokinase-like"/>
    <property type="match status" value="1"/>
</dbReference>
<proteinExistence type="inferred from homology"/>
<dbReference type="PROSITE" id="PS00584">
    <property type="entry name" value="PFKB_KINASES_2"/>
    <property type="match status" value="1"/>
</dbReference>
<dbReference type="InterPro" id="IPR029056">
    <property type="entry name" value="Ribokinase-like"/>
</dbReference>
<evidence type="ECO:0000313" key="8">
    <source>
        <dbReference type="EMBL" id="MDR5691318.1"/>
    </source>
</evidence>
<dbReference type="InterPro" id="IPR002173">
    <property type="entry name" value="Carboh/pur_kinase_PfkB_CS"/>
</dbReference>
<dbReference type="Proteomes" id="UP001260072">
    <property type="component" value="Unassembled WGS sequence"/>
</dbReference>
<keyword evidence="3" id="KW-0547">Nucleotide-binding</keyword>
<gene>
    <name evidence="8" type="ORF">RH861_04495</name>
</gene>
<evidence type="ECO:0000256" key="1">
    <source>
        <dbReference type="ARBA" id="ARBA00010688"/>
    </source>
</evidence>
<dbReference type="InterPro" id="IPR017583">
    <property type="entry name" value="Tagatose/fructose_Pkinase"/>
</dbReference>
<evidence type="ECO:0000256" key="3">
    <source>
        <dbReference type="ARBA" id="ARBA00022741"/>
    </source>
</evidence>